<feature type="binding site" evidence="20">
    <location>
        <position position="1183"/>
    </location>
    <ligand>
        <name>a divalent metal cation</name>
        <dbReference type="ChEBI" id="CHEBI:60240"/>
    </ligand>
</feature>
<dbReference type="PROSITE" id="PS50294">
    <property type="entry name" value="WD_REPEATS_REGION"/>
    <property type="match status" value="1"/>
</dbReference>
<comment type="cofactor">
    <cofactor evidence="2">
        <name>Ca(2+)</name>
        <dbReference type="ChEBI" id="CHEBI:29108"/>
    </cofactor>
</comment>
<dbReference type="InterPro" id="IPR008367">
    <property type="entry name" value="Regucalcin"/>
</dbReference>
<dbReference type="InterPro" id="IPR036322">
    <property type="entry name" value="WD40_repeat_dom_sf"/>
</dbReference>
<dbReference type="Gene3D" id="2.130.10.10">
    <property type="entry name" value="YVTN repeat-like/Quinoprotein amine dehydrogenase"/>
    <property type="match status" value="5"/>
</dbReference>
<comment type="similarity">
    <text evidence="17">Belongs to the WD repeat WDR6 family.</text>
</comment>
<reference evidence="24" key="1">
    <citation type="submission" date="2025-08" db="UniProtKB">
        <authorList>
            <consortium name="RefSeq"/>
        </authorList>
    </citation>
    <scope>IDENTIFICATION</scope>
    <source>
        <tissue evidence="24">Whole body</tissue>
    </source>
</reference>
<protein>
    <recommendedName>
        <fullName evidence="8">Regucalcin</fullName>
        <ecNumber evidence="7">3.1.1.17</ecNumber>
    </recommendedName>
    <alternativeName>
        <fullName evidence="16">Gluconolactonase</fullName>
    </alternativeName>
    <alternativeName>
        <fullName evidence="18">tRNA (34-2'-O)-methyltransferase regulator WDR6</fullName>
    </alternativeName>
</protein>
<proteinExistence type="inferred from homology"/>
<evidence type="ECO:0000313" key="23">
    <source>
        <dbReference type="Proteomes" id="UP000694846"/>
    </source>
</evidence>
<dbReference type="InterPro" id="IPR013658">
    <property type="entry name" value="SGL"/>
</dbReference>
<sequence length="1341" mass="151078">MQNSNLPKLLCCIGVRHLFTSFSEQIMFSTKHVEKSKIFKPISLINTVTCVKFINRFLLAGVGNILLIYDVASRQLCGRQKIFDKATVHGIQFNNTEILVAIHGEKYVAIYKVEIEISFLLTFECILATTDWVCNIIWMDCNLLLTVSAHNVATIWNINLRKEIISSSCDDRCILYSATSLGEDKENIIVFSGTVFREIVIWSPFRRFNGSNILHRLQKHEGVIFSITVNKCNSIISSTSDDRSIVIWKVEPFTHNQNTYDHWKNAKITTDYSLYAHKARVWKSIVLQSGNILSVGEDGQICLKTSLSTYQWEESRGSQVRSLDCLEENNLVASGCTTGSIGLWSLVAVPKNEILADYKIINCYPKHLVVLRNTGTYVLYSDGNVVFYKDNFYQNIYQNDILCCTLSLVKSPCNTKIIFATSSGHVVVLKNMDNKLDKLYVDKISSVKIVSTIWLNNKQIIICFEGNTIFFYEVLEDLKLNHLDTFCIYSKINSWITVAVMIEGLLFAGCNEGSIYLFKLNRQEPLQVFSKIHSFAGVTAMWVHEKFSSFTVVSSVGRDGHHRFWNICTKSETVFEIRCEILPTKWPFMITDSHKHGLLICGFKENYLIVYSPTTQRILATVFCGGGHRAWDLTFVNDCDLIYFVCSSSSSKLELKIIPLHGQHMLLDGFHSMIINSMAHVDDNLMLTGSDDTTVRLSRFSDEIVSLLTLRSHISSVRSISCLTLKPNFYIIVTAGGRAQLKVWTLIITDNNVYCEESETNLLKCKQNKKPWRSVVPSNEGETRFMDVCVQFTKSKSVLIAVGCSDAILRLYNYNTNEKTLSLLEENLDNTYCILKILRIQFNTFHYIITTDTKGYVNFWDISKYIENNNEEFASAPKYKYRLHQSGINCCDWLELQNMNSLLATGGDDQSLKLSIFHYTDTITLLCNVFISVHCSQVTGIKLFKNVVISASVDQKIIFYAWSCDLNSRTIQVSPLSSYFTTVADIHGLIAQKVGDAVKVIVYGQGVESFCADMSLLKPQPQVANVERVSPALELGEGPHWHPSTQNLYFVDLHRGKINRYHPETNSYFSATIDGYNDVTFVIPVEDKNDTFVVGLCASIGVVEWDGISDRTGRPEYVKLLDETSGNRLNDGKADATGRIWAGSMGSEIEGSPGHYHKHRGGLYSVELDGTVIKRLSNVSISNGMAWSSDNKVFYYVDTYSFAVEAYDFDIVSGDLSNRRVVFDLEAEKVEGDPDGMTIDTKGNLWVACFNSNHILKINPETSSLLMTVQLPAYQVTSAAFGGSKLDELYVTTAGYQLTKAQKAKRPYSGALFKVTNTGSTGFAGYSAKIHLCPENRLHTL</sequence>
<evidence type="ECO:0000256" key="10">
    <source>
        <dbReference type="ARBA" id="ARBA00022574"/>
    </source>
</evidence>
<evidence type="ECO:0000256" key="13">
    <source>
        <dbReference type="ARBA" id="ARBA00022737"/>
    </source>
</evidence>
<name>A0A8B8FR15_9HEMI</name>
<dbReference type="SUPFAM" id="SSF63829">
    <property type="entry name" value="Calcium-dependent phosphotriesterase"/>
    <property type="match status" value="1"/>
</dbReference>
<keyword evidence="23" id="KW-1185">Reference proteome</keyword>
<dbReference type="EC" id="3.1.1.17" evidence="7"/>
<feature type="domain" description="SMP-30/Gluconolactonase/LRE-like region" evidence="22">
    <location>
        <begin position="1035"/>
        <end position="1294"/>
    </location>
</feature>
<keyword evidence="12 20" id="KW-0479">Metal-binding</keyword>
<evidence type="ECO:0000256" key="19">
    <source>
        <dbReference type="PIRSR" id="PIRSR605511-1"/>
    </source>
</evidence>
<dbReference type="InterPro" id="IPR001680">
    <property type="entry name" value="WD40_rpt"/>
</dbReference>
<dbReference type="FunFam" id="2.120.10.30:FF:000027">
    <property type="entry name" value="Regucalcin homologue"/>
    <property type="match status" value="1"/>
</dbReference>
<evidence type="ECO:0000256" key="20">
    <source>
        <dbReference type="PIRSR" id="PIRSR605511-2"/>
    </source>
</evidence>
<dbReference type="SMART" id="SM00320">
    <property type="entry name" value="WD40"/>
    <property type="match status" value="9"/>
</dbReference>
<feature type="active site" description="Proton donor/acceptor" evidence="19">
    <location>
        <position position="1235"/>
    </location>
</feature>
<dbReference type="PRINTS" id="PR01791">
    <property type="entry name" value="REGUCALCIN"/>
</dbReference>
<dbReference type="GO" id="GO:0030488">
    <property type="term" value="P:tRNA methylation"/>
    <property type="evidence" value="ECO:0007669"/>
    <property type="project" value="TreeGrafter"/>
</dbReference>
<comment type="cofactor">
    <cofactor evidence="4">
        <name>Mg(2+)</name>
        <dbReference type="ChEBI" id="CHEBI:18420"/>
    </cofactor>
</comment>
<gene>
    <name evidence="24" type="primary">LOC112685672</name>
</gene>
<dbReference type="Pfam" id="PF08450">
    <property type="entry name" value="SGL"/>
    <property type="match status" value="1"/>
</dbReference>
<feature type="binding site" evidence="20">
    <location>
        <position position="1148"/>
    </location>
    <ligand>
        <name>substrate</name>
    </ligand>
</feature>
<feature type="binding site" evidence="20">
    <location>
        <position position="1128"/>
    </location>
    <ligand>
        <name>substrate</name>
    </ligand>
</feature>
<feature type="binding site" evidence="20">
    <location>
        <position position="1235"/>
    </location>
    <ligand>
        <name>a divalent metal cation</name>
        <dbReference type="ChEBI" id="CHEBI:60240"/>
    </ligand>
</feature>
<evidence type="ECO:0000259" key="22">
    <source>
        <dbReference type="Pfam" id="PF08450"/>
    </source>
</evidence>
<evidence type="ECO:0000256" key="2">
    <source>
        <dbReference type="ARBA" id="ARBA00001913"/>
    </source>
</evidence>
<feature type="binding site" evidence="20">
    <location>
        <position position="1130"/>
    </location>
    <ligand>
        <name>substrate</name>
    </ligand>
</feature>
<dbReference type="InterPro" id="IPR015943">
    <property type="entry name" value="WD40/YVTN_repeat-like_dom_sf"/>
</dbReference>
<dbReference type="InterPro" id="IPR005511">
    <property type="entry name" value="SMP-30"/>
</dbReference>
<feature type="binding site" evidence="20">
    <location>
        <position position="1037"/>
    </location>
    <ligand>
        <name>a divalent metal cation</name>
        <dbReference type="ChEBI" id="CHEBI:60240"/>
    </ligand>
</feature>
<dbReference type="InterPro" id="IPR011042">
    <property type="entry name" value="6-blade_b-propeller_TolB-like"/>
</dbReference>
<keyword evidence="9" id="KW-0963">Cytoplasm</keyword>
<dbReference type="GO" id="GO:0005737">
    <property type="term" value="C:cytoplasm"/>
    <property type="evidence" value="ECO:0007669"/>
    <property type="project" value="UniProtKB-SubCell"/>
</dbReference>
<keyword evidence="10 21" id="KW-0853">WD repeat</keyword>
<keyword evidence="14" id="KW-0378">Hydrolase</keyword>
<comment type="catalytic activity">
    <reaction evidence="1">
        <text>D-glucono-1,5-lactone + H2O = D-gluconate + H(+)</text>
        <dbReference type="Rhea" id="RHEA:10440"/>
        <dbReference type="ChEBI" id="CHEBI:15377"/>
        <dbReference type="ChEBI" id="CHEBI:15378"/>
        <dbReference type="ChEBI" id="CHEBI:16217"/>
        <dbReference type="ChEBI" id="CHEBI:18391"/>
        <dbReference type="EC" id="3.1.1.17"/>
    </reaction>
</comment>
<evidence type="ECO:0000256" key="12">
    <source>
        <dbReference type="ARBA" id="ARBA00022723"/>
    </source>
</evidence>
<keyword evidence="20" id="KW-0862">Zinc</keyword>
<dbReference type="Gene3D" id="2.120.10.30">
    <property type="entry name" value="TolB, C-terminal domain"/>
    <property type="match status" value="1"/>
</dbReference>
<evidence type="ECO:0000256" key="6">
    <source>
        <dbReference type="ARBA" id="ARBA00008853"/>
    </source>
</evidence>
<evidence type="ECO:0000256" key="11">
    <source>
        <dbReference type="ARBA" id="ARBA00022694"/>
    </source>
</evidence>
<dbReference type="OrthoDB" id="5594999at2759"/>
<dbReference type="SUPFAM" id="SSF50978">
    <property type="entry name" value="WD40 repeat-like"/>
    <property type="match status" value="3"/>
</dbReference>
<comment type="cofactor">
    <cofactor evidence="20">
        <name>Zn(2+)</name>
        <dbReference type="ChEBI" id="CHEBI:29105"/>
    </cofactor>
    <text evidence="20">Binds 1 divalent metal cation per subunit.</text>
</comment>
<dbReference type="PANTHER" id="PTHR14344:SF3">
    <property type="entry name" value="WD REPEAT-CONTAINING PROTEIN 6"/>
    <property type="match status" value="1"/>
</dbReference>
<evidence type="ECO:0000256" key="16">
    <source>
        <dbReference type="ARBA" id="ARBA00032464"/>
    </source>
</evidence>
<dbReference type="PANTHER" id="PTHR14344">
    <property type="entry name" value="WD REPEAT PROTEIN"/>
    <property type="match status" value="1"/>
</dbReference>
<comment type="cofactor">
    <cofactor evidence="3">
        <name>Mn(2+)</name>
        <dbReference type="ChEBI" id="CHEBI:29035"/>
    </cofactor>
</comment>
<evidence type="ECO:0000256" key="17">
    <source>
        <dbReference type="ARBA" id="ARBA00038255"/>
    </source>
</evidence>
<keyword evidence="13" id="KW-0677">Repeat</keyword>
<evidence type="ECO:0000256" key="4">
    <source>
        <dbReference type="ARBA" id="ARBA00001946"/>
    </source>
</evidence>
<accession>A0A8B8FR15</accession>
<dbReference type="Pfam" id="PF00400">
    <property type="entry name" value="WD40"/>
    <property type="match status" value="2"/>
</dbReference>
<evidence type="ECO:0000256" key="18">
    <source>
        <dbReference type="ARBA" id="ARBA00040154"/>
    </source>
</evidence>
<organism evidence="23 24">
    <name type="scientific">Sipha flava</name>
    <name type="common">yellow sugarcane aphid</name>
    <dbReference type="NCBI Taxonomy" id="143950"/>
    <lineage>
        <taxon>Eukaryota</taxon>
        <taxon>Metazoa</taxon>
        <taxon>Ecdysozoa</taxon>
        <taxon>Arthropoda</taxon>
        <taxon>Hexapoda</taxon>
        <taxon>Insecta</taxon>
        <taxon>Pterygota</taxon>
        <taxon>Neoptera</taxon>
        <taxon>Paraneoptera</taxon>
        <taxon>Hemiptera</taxon>
        <taxon>Sternorrhyncha</taxon>
        <taxon>Aphidomorpha</taxon>
        <taxon>Aphidoidea</taxon>
        <taxon>Aphididae</taxon>
        <taxon>Sipha</taxon>
    </lineage>
</organism>
<evidence type="ECO:0000256" key="1">
    <source>
        <dbReference type="ARBA" id="ARBA00001589"/>
    </source>
</evidence>
<dbReference type="PROSITE" id="PS50082">
    <property type="entry name" value="WD_REPEATS_2"/>
    <property type="match status" value="1"/>
</dbReference>
<dbReference type="InterPro" id="IPR051973">
    <property type="entry name" value="tRNA_Anticodon_Mtase-Reg"/>
</dbReference>
<evidence type="ECO:0000256" key="9">
    <source>
        <dbReference type="ARBA" id="ARBA00022490"/>
    </source>
</evidence>
<feature type="repeat" description="WD" evidence="21">
    <location>
        <begin position="217"/>
        <end position="251"/>
    </location>
</feature>
<keyword evidence="11" id="KW-0819">tRNA processing</keyword>
<keyword evidence="15" id="KW-0106">Calcium</keyword>
<dbReference type="GeneID" id="112685672"/>
<evidence type="ECO:0000256" key="3">
    <source>
        <dbReference type="ARBA" id="ARBA00001936"/>
    </source>
</evidence>
<dbReference type="RefSeq" id="XP_025413394.1">
    <property type="nucleotide sequence ID" value="XM_025557609.1"/>
</dbReference>
<evidence type="ECO:0000256" key="14">
    <source>
        <dbReference type="ARBA" id="ARBA00022801"/>
    </source>
</evidence>
<evidence type="ECO:0000313" key="24">
    <source>
        <dbReference type="RefSeq" id="XP_025413394.1"/>
    </source>
</evidence>
<comment type="subcellular location">
    <subcellularLocation>
        <location evidence="5">Cytoplasm</location>
    </subcellularLocation>
</comment>
<evidence type="ECO:0000256" key="8">
    <source>
        <dbReference type="ARBA" id="ARBA00016808"/>
    </source>
</evidence>
<dbReference type="GO" id="GO:0030234">
    <property type="term" value="F:enzyme regulator activity"/>
    <property type="evidence" value="ECO:0007669"/>
    <property type="project" value="InterPro"/>
</dbReference>
<evidence type="ECO:0000256" key="7">
    <source>
        <dbReference type="ARBA" id="ARBA00013227"/>
    </source>
</evidence>
<dbReference type="Proteomes" id="UP000694846">
    <property type="component" value="Unplaced"/>
</dbReference>
<dbReference type="PRINTS" id="PR01790">
    <property type="entry name" value="SMP30FAMILY"/>
</dbReference>
<evidence type="ECO:0000256" key="5">
    <source>
        <dbReference type="ARBA" id="ARBA00004496"/>
    </source>
</evidence>
<comment type="similarity">
    <text evidence="6">Belongs to the SMP-30/CGR1 family.</text>
</comment>
<evidence type="ECO:0000256" key="15">
    <source>
        <dbReference type="ARBA" id="ARBA00022837"/>
    </source>
</evidence>
<evidence type="ECO:0000256" key="21">
    <source>
        <dbReference type="PROSITE-ProRule" id="PRU00221"/>
    </source>
</evidence>
<dbReference type="GO" id="GO:0004341">
    <property type="term" value="F:gluconolactonase activity"/>
    <property type="evidence" value="ECO:0007669"/>
    <property type="project" value="UniProtKB-EC"/>
</dbReference>
<dbReference type="GO" id="GO:0005509">
    <property type="term" value="F:calcium ion binding"/>
    <property type="evidence" value="ECO:0007669"/>
    <property type="project" value="InterPro"/>
</dbReference>